<comment type="caution">
    <text evidence="1">The sequence shown here is derived from an EMBL/GenBank/DDBJ whole genome shotgun (WGS) entry which is preliminary data.</text>
</comment>
<sequence>MIGKIFGAVAGAQASKFTRSIGGTGGAVLGMIAVPVLRRMRIGTIVALGAGGYVAKKLIDRKRQDEAAAPTPPAE</sequence>
<reference evidence="1 2" key="1">
    <citation type="submission" date="2019-12" db="EMBL/GenBank/DDBJ databases">
        <title>Genomic-based taxomic classification of the family Erythrobacteraceae.</title>
        <authorList>
            <person name="Xu L."/>
        </authorList>
    </citation>
    <scope>NUCLEOTIDE SEQUENCE [LARGE SCALE GENOMIC DNA]</scope>
    <source>
        <strain evidence="1 2">JCM 16339</strain>
    </source>
</reference>
<evidence type="ECO:0000313" key="2">
    <source>
        <dbReference type="Proteomes" id="UP000435243"/>
    </source>
</evidence>
<dbReference type="AlphaFoldDB" id="A0A844ZN82"/>
<gene>
    <name evidence="1" type="ORF">GRI32_07025</name>
</gene>
<organism evidence="1 2">
    <name type="scientific">Alteraurantiacibacter aestuarii</name>
    <dbReference type="NCBI Taxonomy" id="650004"/>
    <lineage>
        <taxon>Bacteria</taxon>
        <taxon>Pseudomonadati</taxon>
        <taxon>Pseudomonadota</taxon>
        <taxon>Alphaproteobacteria</taxon>
        <taxon>Sphingomonadales</taxon>
        <taxon>Erythrobacteraceae</taxon>
        <taxon>Alteraurantiacibacter</taxon>
    </lineage>
</organism>
<dbReference type="Proteomes" id="UP000435243">
    <property type="component" value="Unassembled WGS sequence"/>
</dbReference>
<accession>A0A844ZN82</accession>
<protein>
    <submittedName>
        <fullName evidence="1">Uncharacterized protein</fullName>
    </submittedName>
</protein>
<name>A0A844ZN82_9SPHN</name>
<dbReference type="RefSeq" id="WP_160590691.1">
    <property type="nucleotide sequence ID" value="NZ_BAAAFP010000001.1"/>
</dbReference>
<dbReference type="EMBL" id="WTYY01000003">
    <property type="protein sequence ID" value="MXO88490.1"/>
    <property type="molecule type" value="Genomic_DNA"/>
</dbReference>
<keyword evidence="2" id="KW-1185">Reference proteome</keyword>
<dbReference type="OrthoDB" id="7392176at2"/>
<proteinExistence type="predicted"/>
<evidence type="ECO:0000313" key="1">
    <source>
        <dbReference type="EMBL" id="MXO88490.1"/>
    </source>
</evidence>